<accession>A0A5C6FNS7</accession>
<gene>
    <name evidence="1" type="ORF">V7x_40370</name>
</gene>
<name>A0A5C6FNS7_9PLAN</name>
<sequence>MSWVDVDRTDYGPGELPPHLDCPNKIESSCEQDRELILDLDKKEKEVFNGIFNNCQCFARKNLLRFSDYSECMARKRAAGGCKGSSVRVCSRECRKELTIVVSE</sequence>
<evidence type="ECO:0000313" key="1">
    <source>
        <dbReference type="EMBL" id="TWU62308.1"/>
    </source>
</evidence>
<evidence type="ECO:0000313" key="2">
    <source>
        <dbReference type="Proteomes" id="UP000316476"/>
    </source>
</evidence>
<dbReference type="Proteomes" id="UP000316476">
    <property type="component" value="Unassembled WGS sequence"/>
</dbReference>
<protein>
    <submittedName>
        <fullName evidence="1">Uncharacterized protein</fullName>
    </submittedName>
</protein>
<dbReference type="EMBL" id="SJPZ01000002">
    <property type="protein sequence ID" value="TWU62308.1"/>
    <property type="molecule type" value="Genomic_DNA"/>
</dbReference>
<proteinExistence type="predicted"/>
<dbReference type="AlphaFoldDB" id="A0A5C6FNS7"/>
<organism evidence="1 2">
    <name type="scientific">Crateriforma conspicua</name>
    <dbReference type="NCBI Taxonomy" id="2527996"/>
    <lineage>
        <taxon>Bacteria</taxon>
        <taxon>Pseudomonadati</taxon>
        <taxon>Planctomycetota</taxon>
        <taxon>Planctomycetia</taxon>
        <taxon>Planctomycetales</taxon>
        <taxon>Planctomycetaceae</taxon>
        <taxon>Crateriforma</taxon>
    </lineage>
</organism>
<comment type="caution">
    <text evidence="1">The sequence shown here is derived from an EMBL/GenBank/DDBJ whole genome shotgun (WGS) entry which is preliminary data.</text>
</comment>
<reference evidence="1 2" key="1">
    <citation type="submission" date="2019-02" db="EMBL/GenBank/DDBJ databases">
        <title>Deep-cultivation of Planctomycetes and their phenomic and genomic characterization uncovers novel biology.</title>
        <authorList>
            <person name="Wiegand S."/>
            <person name="Jogler M."/>
            <person name="Boedeker C."/>
            <person name="Pinto D."/>
            <person name="Vollmers J."/>
            <person name="Rivas-Marin E."/>
            <person name="Kohn T."/>
            <person name="Peeters S.H."/>
            <person name="Heuer A."/>
            <person name="Rast P."/>
            <person name="Oberbeckmann S."/>
            <person name="Bunk B."/>
            <person name="Jeske O."/>
            <person name="Meyerdierks A."/>
            <person name="Storesund J.E."/>
            <person name="Kallscheuer N."/>
            <person name="Luecker S."/>
            <person name="Lage O.M."/>
            <person name="Pohl T."/>
            <person name="Merkel B.J."/>
            <person name="Hornburger P."/>
            <person name="Mueller R.-W."/>
            <person name="Bruemmer F."/>
            <person name="Labrenz M."/>
            <person name="Spormann A.M."/>
            <person name="Op Den Camp H."/>
            <person name="Overmann J."/>
            <person name="Amann R."/>
            <person name="Jetten M.S.M."/>
            <person name="Mascher T."/>
            <person name="Medema M.H."/>
            <person name="Devos D.P."/>
            <person name="Kaster A.-K."/>
            <person name="Ovreas L."/>
            <person name="Rohde M."/>
            <person name="Galperin M.Y."/>
            <person name="Jogler C."/>
        </authorList>
    </citation>
    <scope>NUCLEOTIDE SEQUENCE [LARGE SCALE GENOMIC DNA]</scope>
    <source>
        <strain evidence="1 2">V7</strain>
    </source>
</reference>